<keyword evidence="3" id="KW-0479">Metal-binding</keyword>
<feature type="chain" id="PRO_5028985149" evidence="7">
    <location>
        <begin position="22"/>
        <end position="522"/>
    </location>
</feature>
<dbReference type="SUPFAM" id="SSF53649">
    <property type="entry name" value="Alkaline phosphatase-like"/>
    <property type="match status" value="1"/>
</dbReference>
<dbReference type="PANTHER" id="PTHR45953:SF1">
    <property type="entry name" value="IDURONATE 2-SULFATASE"/>
    <property type="match status" value="1"/>
</dbReference>
<dbReference type="InterPro" id="IPR000917">
    <property type="entry name" value="Sulfatase_N"/>
</dbReference>
<feature type="domain" description="Sulfatase N-terminal" evidence="8">
    <location>
        <begin position="24"/>
        <end position="403"/>
    </location>
</feature>
<dbReference type="CDD" id="cd16030">
    <property type="entry name" value="iduronate-2-sulfatase"/>
    <property type="match status" value="1"/>
</dbReference>
<dbReference type="AlphaFoldDB" id="A0A6C2TZJ4"/>
<dbReference type="InterPro" id="IPR017850">
    <property type="entry name" value="Alkaline_phosphatase_core_sf"/>
</dbReference>
<name>A0A6C2TZJ4_PONDE</name>
<evidence type="ECO:0000256" key="3">
    <source>
        <dbReference type="ARBA" id="ARBA00022723"/>
    </source>
</evidence>
<dbReference type="Proteomes" id="UP000366872">
    <property type="component" value="Unassembled WGS sequence"/>
</dbReference>
<comment type="similarity">
    <text evidence="2">Belongs to the sulfatase family.</text>
</comment>
<comment type="cofactor">
    <cofactor evidence="1">
        <name>Ca(2+)</name>
        <dbReference type="ChEBI" id="CHEBI:29108"/>
    </cofactor>
</comment>
<evidence type="ECO:0000256" key="1">
    <source>
        <dbReference type="ARBA" id="ARBA00001913"/>
    </source>
</evidence>
<dbReference type="InterPro" id="IPR035874">
    <property type="entry name" value="IDS"/>
</dbReference>
<dbReference type="InterPro" id="IPR024607">
    <property type="entry name" value="Sulfatase_CS"/>
</dbReference>
<dbReference type="EMBL" id="CAAHFG010000001">
    <property type="protein sequence ID" value="VGO13037.1"/>
    <property type="molecule type" value="Genomic_DNA"/>
</dbReference>
<evidence type="ECO:0000256" key="2">
    <source>
        <dbReference type="ARBA" id="ARBA00008779"/>
    </source>
</evidence>
<organism evidence="9 10">
    <name type="scientific">Pontiella desulfatans</name>
    <dbReference type="NCBI Taxonomy" id="2750659"/>
    <lineage>
        <taxon>Bacteria</taxon>
        <taxon>Pseudomonadati</taxon>
        <taxon>Kiritimatiellota</taxon>
        <taxon>Kiritimatiellia</taxon>
        <taxon>Kiritimatiellales</taxon>
        <taxon>Pontiellaceae</taxon>
        <taxon>Pontiella</taxon>
    </lineage>
</organism>
<evidence type="ECO:0000313" key="9">
    <source>
        <dbReference type="EMBL" id="VGO13037.1"/>
    </source>
</evidence>
<proteinExistence type="inferred from homology"/>
<evidence type="ECO:0000256" key="7">
    <source>
        <dbReference type="SAM" id="SignalP"/>
    </source>
</evidence>
<dbReference type="Gene3D" id="3.40.720.10">
    <property type="entry name" value="Alkaline Phosphatase, subunit A"/>
    <property type="match status" value="1"/>
</dbReference>
<evidence type="ECO:0000259" key="8">
    <source>
        <dbReference type="Pfam" id="PF00884"/>
    </source>
</evidence>
<accession>A0A6C2TZJ4</accession>
<sequence>MKMKPGIILLAVTCSMLTTFAKPKNVLFIAVDDLKPLLGCYGYDEAITPHIDKLADAGTVFLNAHCQQAVCGPSRVSLLTGYYPDSIGIYGMGGGRYKMREMHPDILTLPQHFKNNGYTTIGTGKIFDPRNVEDDWQGPQDKISWTTFHGLNPHNPETGGPIVDGHYHDPALKDLVAKLKKEGQSKGLSGKPLRSYVRDHGGGPAVECYDVPDDAYKDGAIANRGVEQLEMLKDSDKPFFLAVGFLKPHLPFVAPKTYWDLYERDKLELAAFQDYPEGAPACAETDYIEARDYSGVPKEGLVPEDAQRELIHGYLACVSYVDAQIGKVLAKLKETGLDKNTVVVLWGDHGFHLGDKKIWGKHTTYEQSTRVPLIIANAGTPVGNSTSPANFIDIFPTLCELTGQDTPDGLDGKSLVPILKDSKESVQEYAASIYPHNKYWGIAIRTERYRYVAWYKGWERKGKHGNQYVKEPEFTELYDYEKDPLERKNRSGEKAYADIEKELAALNRGHLEFTQSKQFGKK</sequence>
<keyword evidence="10" id="KW-1185">Reference proteome</keyword>
<dbReference type="GO" id="GO:0004423">
    <property type="term" value="F:iduronate-2-sulfatase activity"/>
    <property type="evidence" value="ECO:0007669"/>
    <property type="project" value="InterPro"/>
</dbReference>
<feature type="signal peptide" evidence="7">
    <location>
        <begin position="1"/>
        <end position="21"/>
    </location>
</feature>
<dbReference type="GO" id="GO:0005737">
    <property type="term" value="C:cytoplasm"/>
    <property type="evidence" value="ECO:0007669"/>
    <property type="project" value="TreeGrafter"/>
</dbReference>
<evidence type="ECO:0000313" key="10">
    <source>
        <dbReference type="Proteomes" id="UP000366872"/>
    </source>
</evidence>
<keyword evidence="4 7" id="KW-0732">Signal</keyword>
<dbReference type="PROSITE" id="PS00523">
    <property type="entry name" value="SULFATASE_1"/>
    <property type="match status" value="1"/>
</dbReference>
<reference evidence="9 10" key="1">
    <citation type="submission" date="2019-04" db="EMBL/GenBank/DDBJ databases">
        <authorList>
            <person name="Van Vliet M D."/>
        </authorList>
    </citation>
    <scope>NUCLEOTIDE SEQUENCE [LARGE SCALE GENOMIC DNA]</scope>
    <source>
        <strain evidence="9 10">F1</strain>
    </source>
</reference>
<protein>
    <submittedName>
        <fullName evidence="9">Choline-sulfatase</fullName>
    </submittedName>
</protein>
<dbReference type="GO" id="GO:0046872">
    <property type="term" value="F:metal ion binding"/>
    <property type="evidence" value="ECO:0007669"/>
    <property type="project" value="UniProtKB-KW"/>
</dbReference>
<evidence type="ECO:0000256" key="4">
    <source>
        <dbReference type="ARBA" id="ARBA00022729"/>
    </source>
</evidence>
<keyword evidence="5" id="KW-0378">Hydrolase</keyword>
<keyword evidence="6" id="KW-0106">Calcium</keyword>
<gene>
    <name evidence="9" type="primary">betC_20</name>
    <name evidence="9" type="ORF">PDESU_01591</name>
</gene>
<dbReference type="Pfam" id="PF00884">
    <property type="entry name" value="Sulfatase"/>
    <property type="match status" value="1"/>
</dbReference>
<dbReference type="PANTHER" id="PTHR45953">
    <property type="entry name" value="IDURONATE 2-SULFATASE"/>
    <property type="match status" value="1"/>
</dbReference>
<evidence type="ECO:0000256" key="5">
    <source>
        <dbReference type="ARBA" id="ARBA00022801"/>
    </source>
</evidence>
<evidence type="ECO:0000256" key="6">
    <source>
        <dbReference type="ARBA" id="ARBA00022837"/>
    </source>
</evidence>